<organism evidence="4 5">
    <name type="scientific">Coprinopsis marcescibilis</name>
    <name type="common">Agaric fungus</name>
    <name type="synonym">Psathyrella marcescibilis</name>
    <dbReference type="NCBI Taxonomy" id="230819"/>
    <lineage>
        <taxon>Eukaryota</taxon>
        <taxon>Fungi</taxon>
        <taxon>Dikarya</taxon>
        <taxon>Basidiomycota</taxon>
        <taxon>Agaricomycotina</taxon>
        <taxon>Agaricomycetes</taxon>
        <taxon>Agaricomycetidae</taxon>
        <taxon>Agaricales</taxon>
        <taxon>Agaricineae</taxon>
        <taxon>Psathyrellaceae</taxon>
        <taxon>Coprinopsis</taxon>
    </lineage>
</organism>
<dbReference type="Pfam" id="PF00561">
    <property type="entry name" value="Abhydrolase_1"/>
    <property type="match status" value="1"/>
</dbReference>
<feature type="domain" description="AB hydrolase-1" evidence="3">
    <location>
        <begin position="33"/>
        <end position="315"/>
    </location>
</feature>
<dbReference type="EMBL" id="ML210257">
    <property type="protein sequence ID" value="TFK21799.1"/>
    <property type="molecule type" value="Genomic_DNA"/>
</dbReference>
<gene>
    <name evidence="4" type="ORF">FA15DRAFT_672171</name>
</gene>
<dbReference type="PRINTS" id="PR00412">
    <property type="entry name" value="EPOXHYDRLASE"/>
</dbReference>
<dbReference type="OrthoDB" id="408373at2759"/>
<dbReference type="InterPro" id="IPR000639">
    <property type="entry name" value="Epox_hydrolase-like"/>
</dbReference>
<reference evidence="4 5" key="1">
    <citation type="journal article" date="2019" name="Nat. Ecol. Evol.">
        <title>Megaphylogeny resolves global patterns of mushroom evolution.</title>
        <authorList>
            <person name="Varga T."/>
            <person name="Krizsan K."/>
            <person name="Foldi C."/>
            <person name="Dima B."/>
            <person name="Sanchez-Garcia M."/>
            <person name="Sanchez-Ramirez S."/>
            <person name="Szollosi G.J."/>
            <person name="Szarkandi J.G."/>
            <person name="Papp V."/>
            <person name="Albert L."/>
            <person name="Andreopoulos W."/>
            <person name="Angelini C."/>
            <person name="Antonin V."/>
            <person name="Barry K.W."/>
            <person name="Bougher N.L."/>
            <person name="Buchanan P."/>
            <person name="Buyck B."/>
            <person name="Bense V."/>
            <person name="Catcheside P."/>
            <person name="Chovatia M."/>
            <person name="Cooper J."/>
            <person name="Damon W."/>
            <person name="Desjardin D."/>
            <person name="Finy P."/>
            <person name="Geml J."/>
            <person name="Haridas S."/>
            <person name="Hughes K."/>
            <person name="Justo A."/>
            <person name="Karasinski D."/>
            <person name="Kautmanova I."/>
            <person name="Kiss B."/>
            <person name="Kocsube S."/>
            <person name="Kotiranta H."/>
            <person name="LaButti K.M."/>
            <person name="Lechner B.E."/>
            <person name="Liimatainen K."/>
            <person name="Lipzen A."/>
            <person name="Lukacs Z."/>
            <person name="Mihaltcheva S."/>
            <person name="Morgado L.N."/>
            <person name="Niskanen T."/>
            <person name="Noordeloos M.E."/>
            <person name="Ohm R.A."/>
            <person name="Ortiz-Santana B."/>
            <person name="Ovrebo C."/>
            <person name="Racz N."/>
            <person name="Riley R."/>
            <person name="Savchenko A."/>
            <person name="Shiryaev A."/>
            <person name="Soop K."/>
            <person name="Spirin V."/>
            <person name="Szebenyi C."/>
            <person name="Tomsovsky M."/>
            <person name="Tulloss R.E."/>
            <person name="Uehling J."/>
            <person name="Grigoriev I.V."/>
            <person name="Vagvolgyi C."/>
            <person name="Papp T."/>
            <person name="Martin F.M."/>
            <person name="Miettinen O."/>
            <person name="Hibbett D.S."/>
            <person name="Nagy L.G."/>
        </authorList>
    </citation>
    <scope>NUCLEOTIDE SEQUENCE [LARGE SCALE GENOMIC DNA]</scope>
    <source>
        <strain evidence="4 5">CBS 121175</strain>
    </source>
</reference>
<proteinExistence type="inferred from homology"/>
<accession>A0A5C3KMX1</accession>
<keyword evidence="1 4" id="KW-0378">Hydrolase</keyword>
<dbReference type="InterPro" id="IPR029058">
    <property type="entry name" value="AB_hydrolase_fold"/>
</dbReference>
<dbReference type="PANTHER" id="PTHR43329">
    <property type="entry name" value="EPOXIDE HYDROLASE"/>
    <property type="match status" value="1"/>
</dbReference>
<dbReference type="GO" id="GO:0016787">
    <property type="term" value="F:hydrolase activity"/>
    <property type="evidence" value="ECO:0007669"/>
    <property type="project" value="UniProtKB-KW"/>
</dbReference>
<evidence type="ECO:0000313" key="5">
    <source>
        <dbReference type="Proteomes" id="UP000307440"/>
    </source>
</evidence>
<dbReference type="Gene3D" id="3.40.50.1820">
    <property type="entry name" value="alpha/beta hydrolase"/>
    <property type="match status" value="1"/>
</dbReference>
<keyword evidence="5" id="KW-1185">Reference proteome</keyword>
<evidence type="ECO:0000256" key="2">
    <source>
        <dbReference type="ARBA" id="ARBA00038334"/>
    </source>
</evidence>
<evidence type="ECO:0000259" key="3">
    <source>
        <dbReference type="Pfam" id="PF00561"/>
    </source>
</evidence>
<dbReference type="SUPFAM" id="SSF53474">
    <property type="entry name" value="alpha/beta-Hydrolases"/>
    <property type="match status" value="1"/>
</dbReference>
<sequence length="329" mass="37054">MEHLYRSPKYKGTTTSRGLKYHYYFSPAVSKKPTLLFVHGFPSFSAHWINQITFFEKEGFGLVVPDMLGYGGSSIPKEPEAYVHALQAKDLIDIIDEEKLGSNVVAVGHDWGSVTVSRVANLYQDRFLGFAFLSVGYLPPSTETTYEELRNQWAAALGYVNIGYWEFFASPEAADIMTRHTRAYNDLGWAQSTGMIKYNFCPVGGVQNFIESESSTPRATYLSKEDMITTEKLLARGGWSGPLSYYRNEITDASREADKAIPAENYTIHKPVLFIGTAHDPIVVPALMEPLIQQFCTNSATTTVEAAHWAFWEAPEQVNAQLYQWLKRL</sequence>
<evidence type="ECO:0000256" key="1">
    <source>
        <dbReference type="ARBA" id="ARBA00022801"/>
    </source>
</evidence>
<evidence type="ECO:0000313" key="4">
    <source>
        <dbReference type="EMBL" id="TFK21799.1"/>
    </source>
</evidence>
<dbReference type="STRING" id="230819.A0A5C3KMX1"/>
<dbReference type="AlphaFoldDB" id="A0A5C3KMX1"/>
<dbReference type="InterPro" id="IPR000073">
    <property type="entry name" value="AB_hydrolase_1"/>
</dbReference>
<protein>
    <submittedName>
        <fullName evidence="4">Alpha/beta-hydrolase</fullName>
    </submittedName>
</protein>
<dbReference type="Proteomes" id="UP000307440">
    <property type="component" value="Unassembled WGS sequence"/>
</dbReference>
<name>A0A5C3KMX1_COPMA</name>
<comment type="similarity">
    <text evidence="2">Belongs to the AB hydrolase superfamily. Epoxide hydrolase family.</text>
</comment>